<dbReference type="KEGG" id="edi:EDI_186060"/>
<gene>
    <name evidence="3" type="ORF">EDI_186060</name>
</gene>
<feature type="compositionally biased region" description="Low complexity" evidence="2">
    <location>
        <begin position="112"/>
        <end position="125"/>
    </location>
</feature>
<feature type="region of interest" description="Disordered" evidence="2">
    <location>
        <begin position="105"/>
        <end position="131"/>
    </location>
</feature>
<accession>B0EFH9</accession>
<evidence type="ECO:0000313" key="4">
    <source>
        <dbReference type="Proteomes" id="UP000008076"/>
    </source>
</evidence>
<organism evidence="4">
    <name type="scientific">Entamoeba dispar (strain ATCC PRA-260 / SAW760)</name>
    <dbReference type="NCBI Taxonomy" id="370354"/>
    <lineage>
        <taxon>Eukaryota</taxon>
        <taxon>Amoebozoa</taxon>
        <taxon>Evosea</taxon>
        <taxon>Archamoebae</taxon>
        <taxon>Mastigamoebida</taxon>
        <taxon>Entamoebidae</taxon>
        <taxon>Entamoeba</taxon>
    </lineage>
</organism>
<dbReference type="GeneID" id="5882036"/>
<keyword evidence="1" id="KW-0175">Coiled coil</keyword>
<dbReference type="EMBL" id="DS549049">
    <property type="protein sequence ID" value="EDR26718.1"/>
    <property type="molecule type" value="Genomic_DNA"/>
</dbReference>
<evidence type="ECO:0000256" key="1">
    <source>
        <dbReference type="SAM" id="Coils"/>
    </source>
</evidence>
<dbReference type="Proteomes" id="UP000008076">
    <property type="component" value="Unassembled WGS sequence"/>
</dbReference>
<evidence type="ECO:0000313" key="3">
    <source>
        <dbReference type="EMBL" id="EDR26718.1"/>
    </source>
</evidence>
<proteinExistence type="predicted"/>
<protein>
    <submittedName>
        <fullName evidence="3">Uncharacterized protein</fullName>
    </submittedName>
</protein>
<sequence length="150" mass="17262">MIILRKMLNQFVIKYKHLIKEIAESLKHDNNQDLLDKLKIEISELKNKLKKLCGDAVIEVGKVIVQKVEDVSDVAVSIFDIYSLIQQFKIKDILDYILTQNKITNNSQQGGNDNHPTNNTNKQNNSSKISLYNNNTPLRRVIKTINITQE</sequence>
<dbReference type="RefSeq" id="XP_001737018.1">
    <property type="nucleotide sequence ID" value="XM_001736966.1"/>
</dbReference>
<reference evidence="4" key="1">
    <citation type="submission" date="2007-12" db="EMBL/GenBank/DDBJ databases">
        <title>Annotation of Entamoeba dispar SAW760.</title>
        <authorList>
            <person name="Lorenzi H."/>
            <person name="Inman J."/>
            <person name="Schobel S."/>
            <person name="Amedeo P."/>
            <person name="Caler E."/>
        </authorList>
    </citation>
    <scope>NUCLEOTIDE SEQUENCE [LARGE SCALE GENOMIC DNA]</scope>
    <source>
        <strain evidence="4">ATCC PRA-260 / SAW760</strain>
    </source>
</reference>
<keyword evidence="4" id="KW-1185">Reference proteome</keyword>
<feature type="coiled-coil region" evidence="1">
    <location>
        <begin position="28"/>
        <end position="55"/>
    </location>
</feature>
<evidence type="ECO:0000256" key="2">
    <source>
        <dbReference type="SAM" id="MobiDB-lite"/>
    </source>
</evidence>
<name>B0EFH9_ENTDS</name>
<dbReference type="AlphaFoldDB" id="B0EFH9"/>
<dbReference type="VEuPathDB" id="AmoebaDB:EDI_186060"/>